<dbReference type="Gene3D" id="3.40.50.1820">
    <property type="entry name" value="alpha/beta hydrolase"/>
    <property type="match status" value="1"/>
</dbReference>
<dbReference type="EMBL" id="CP073249">
    <property type="protein sequence ID" value="QUF03557.1"/>
    <property type="molecule type" value="Genomic_DNA"/>
</dbReference>
<feature type="domain" description="AB hydrolase-1" evidence="2">
    <location>
        <begin position="26"/>
        <end position="262"/>
    </location>
</feature>
<accession>A0AA45R376</accession>
<reference evidence="3" key="1">
    <citation type="submission" date="2021-04" db="EMBL/GenBank/DDBJ databases">
        <title>Genomic sequence of Actinosynnema pretiosum subsp. pretiosum ATCC 31280 (C-14919).</title>
        <authorList>
            <person name="Bai L."/>
            <person name="Wang X."/>
            <person name="Xiao Y."/>
        </authorList>
    </citation>
    <scope>NUCLEOTIDE SEQUENCE</scope>
    <source>
        <strain evidence="3">ATCC 31280</strain>
    </source>
</reference>
<proteinExistence type="predicted"/>
<dbReference type="InterPro" id="IPR029058">
    <property type="entry name" value="AB_hydrolase_fold"/>
</dbReference>
<gene>
    <name evidence="3" type="ORF">KCV87_29850</name>
</gene>
<organism evidence="3 4">
    <name type="scientific">Actinosynnema pretiosum subsp. pretiosum</name>
    <dbReference type="NCBI Taxonomy" id="103721"/>
    <lineage>
        <taxon>Bacteria</taxon>
        <taxon>Bacillati</taxon>
        <taxon>Actinomycetota</taxon>
        <taxon>Actinomycetes</taxon>
        <taxon>Pseudonocardiales</taxon>
        <taxon>Pseudonocardiaceae</taxon>
        <taxon>Actinosynnema</taxon>
    </lineage>
</organism>
<evidence type="ECO:0000259" key="2">
    <source>
        <dbReference type="Pfam" id="PF00561"/>
    </source>
</evidence>
<sequence length="276" mass="29996">MIEQMSVRTDQGVFDAIAAGPEDGRPVLLLHGFPQAAVCWEHQVAVLGREGYRAVAFDQRGYSPGARPAEVAAYGMGSLVGDVLAVADALGWPVFDLVGHDWGGAVAWWAAAEHPERLRSLTVVSTPHPAALGEAMRTDEEQHQRSGYMAQLRSSGAEKQLLANDAEALRRIFDWRVQPGRVDEYVSRLKEPGALTAALNWYRASRPDGRIGKVTTPTLYVWTTEDVAFGSTAALATGDWVTGPYTFRMLEDVSHWAPEEAPEAVTALLLANLSIS</sequence>
<dbReference type="AlphaFoldDB" id="A0AA45R376"/>
<protein>
    <submittedName>
        <fullName evidence="3">Alpha/beta hydrolase</fullName>
    </submittedName>
</protein>
<evidence type="ECO:0000256" key="1">
    <source>
        <dbReference type="ARBA" id="ARBA00022801"/>
    </source>
</evidence>
<dbReference type="InterPro" id="IPR000639">
    <property type="entry name" value="Epox_hydrolase-like"/>
</dbReference>
<dbReference type="SUPFAM" id="SSF53474">
    <property type="entry name" value="alpha/beta-Hydrolases"/>
    <property type="match status" value="1"/>
</dbReference>
<keyword evidence="1 3" id="KW-0378">Hydrolase</keyword>
<dbReference type="PRINTS" id="PR00111">
    <property type="entry name" value="ABHYDROLASE"/>
</dbReference>
<dbReference type="Proteomes" id="UP000677152">
    <property type="component" value="Chromosome"/>
</dbReference>
<dbReference type="PRINTS" id="PR00412">
    <property type="entry name" value="EPOXHYDRLASE"/>
</dbReference>
<evidence type="ECO:0000313" key="3">
    <source>
        <dbReference type="EMBL" id="QUF03557.1"/>
    </source>
</evidence>
<evidence type="ECO:0000313" key="4">
    <source>
        <dbReference type="Proteomes" id="UP000677152"/>
    </source>
</evidence>
<name>A0AA45R376_9PSEU</name>
<dbReference type="InterPro" id="IPR000073">
    <property type="entry name" value="AB_hydrolase_1"/>
</dbReference>
<dbReference type="GO" id="GO:0016787">
    <property type="term" value="F:hydrolase activity"/>
    <property type="evidence" value="ECO:0007669"/>
    <property type="project" value="UniProtKB-KW"/>
</dbReference>
<dbReference type="PANTHER" id="PTHR43329">
    <property type="entry name" value="EPOXIDE HYDROLASE"/>
    <property type="match status" value="1"/>
</dbReference>
<dbReference type="Pfam" id="PF00561">
    <property type="entry name" value="Abhydrolase_1"/>
    <property type="match status" value="1"/>
</dbReference>